<organism evidence="2 3">
    <name type="scientific">Streptomyces lacrimifluminis</name>
    <dbReference type="NCBI Taxonomy" id="1500077"/>
    <lineage>
        <taxon>Bacteria</taxon>
        <taxon>Bacillati</taxon>
        <taxon>Actinomycetota</taxon>
        <taxon>Actinomycetes</taxon>
        <taxon>Kitasatosporales</taxon>
        <taxon>Streptomycetaceae</taxon>
        <taxon>Streptomyces</taxon>
    </lineage>
</organism>
<proteinExistence type="predicted"/>
<reference evidence="2" key="1">
    <citation type="journal article" date="2014" name="Int. J. Syst. Evol. Microbiol.">
        <title>Complete genome sequence of Corynebacterium casei LMG S-19264T (=DSM 44701T), isolated from a smear-ripened cheese.</title>
        <authorList>
            <consortium name="US DOE Joint Genome Institute (JGI-PGF)"/>
            <person name="Walter F."/>
            <person name="Albersmeier A."/>
            <person name="Kalinowski J."/>
            <person name="Ruckert C."/>
        </authorList>
    </citation>
    <scope>NUCLEOTIDE SEQUENCE</scope>
    <source>
        <strain evidence="2">CGMCC 4.7272</strain>
    </source>
</reference>
<evidence type="ECO:0000256" key="1">
    <source>
        <dbReference type="SAM" id="Phobius"/>
    </source>
</evidence>
<feature type="transmembrane region" description="Helical" evidence="1">
    <location>
        <begin position="39"/>
        <end position="60"/>
    </location>
</feature>
<keyword evidence="1" id="KW-0472">Membrane</keyword>
<keyword evidence="3" id="KW-1185">Reference proteome</keyword>
<evidence type="ECO:0000313" key="2">
    <source>
        <dbReference type="EMBL" id="GGJ69366.1"/>
    </source>
</evidence>
<accession>A0A917UMY0</accession>
<gene>
    <name evidence="2" type="ORF">GCM10012282_77920</name>
</gene>
<dbReference type="RefSeq" id="WP_189152115.1">
    <property type="nucleotide sequence ID" value="NZ_BAABER010000076.1"/>
</dbReference>
<keyword evidence="1" id="KW-1133">Transmembrane helix</keyword>
<name>A0A917UMY0_9ACTN</name>
<sequence>MSGALNRAMDTLDQYALASDQITKTGTVIAAVASSTTTVVLAVAGRLVTIGLAVIGWIIFDKRRTEDRTADMANDDLNALIGHLREADVETRRLQSLPRPAGNDDFQELIRLTPYLESHRGQCTAPLSLLVGDVVQDVKSLTGLPVDNSIPFGEYGLRVQQQTRAVDKLLASIDKALTSARQMRN</sequence>
<reference evidence="2" key="2">
    <citation type="submission" date="2020-09" db="EMBL/GenBank/DDBJ databases">
        <authorList>
            <person name="Sun Q."/>
            <person name="Zhou Y."/>
        </authorList>
    </citation>
    <scope>NUCLEOTIDE SEQUENCE</scope>
    <source>
        <strain evidence="2">CGMCC 4.7272</strain>
    </source>
</reference>
<comment type="caution">
    <text evidence="2">The sequence shown here is derived from an EMBL/GenBank/DDBJ whole genome shotgun (WGS) entry which is preliminary data.</text>
</comment>
<dbReference type="AlphaFoldDB" id="A0A917UMY0"/>
<evidence type="ECO:0000313" key="3">
    <source>
        <dbReference type="Proteomes" id="UP000625682"/>
    </source>
</evidence>
<dbReference type="EMBL" id="BMMU01000053">
    <property type="protein sequence ID" value="GGJ69366.1"/>
    <property type="molecule type" value="Genomic_DNA"/>
</dbReference>
<dbReference type="Proteomes" id="UP000625682">
    <property type="component" value="Unassembled WGS sequence"/>
</dbReference>
<keyword evidence="1" id="KW-0812">Transmembrane</keyword>
<protein>
    <submittedName>
        <fullName evidence="2">Uncharacterized protein</fullName>
    </submittedName>
</protein>